<gene>
    <name evidence="1" type="ORF">EZS27_003951</name>
</gene>
<dbReference type="EMBL" id="SNRY01000064">
    <property type="protein sequence ID" value="KAA6348622.1"/>
    <property type="molecule type" value="Genomic_DNA"/>
</dbReference>
<organism evidence="1">
    <name type="scientific">termite gut metagenome</name>
    <dbReference type="NCBI Taxonomy" id="433724"/>
    <lineage>
        <taxon>unclassified sequences</taxon>
        <taxon>metagenomes</taxon>
        <taxon>organismal metagenomes</taxon>
    </lineage>
</organism>
<proteinExistence type="predicted"/>
<comment type="caution">
    <text evidence="1">The sequence shown here is derived from an EMBL/GenBank/DDBJ whole genome shotgun (WGS) entry which is preliminary data.</text>
</comment>
<dbReference type="AlphaFoldDB" id="A0A5J4SS24"/>
<evidence type="ECO:0000313" key="1">
    <source>
        <dbReference type="EMBL" id="KAA6348622.1"/>
    </source>
</evidence>
<sequence length="42" mass="4908">MFVLFSKQDDCDLREGNRKGCPRQIKILCPQLLVIYPIMILV</sequence>
<name>A0A5J4SS24_9ZZZZ</name>
<reference evidence="1" key="1">
    <citation type="submission" date="2019-03" db="EMBL/GenBank/DDBJ databases">
        <title>Single cell metagenomics reveals metabolic interactions within the superorganism composed of flagellate Streblomastix strix and complex community of Bacteroidetes bacteria on its surface.</title>
        <authorList>
            <person name="Treitli S.C."/>
            <person name="Kolisko M."/>
            <person name="Husnik F."/>
            <person name="Keeling P."/>
            <person name="Hampl V."/>
        </authorList>
    </citation>
    <scope>NUCLEOTIDE SEQUENCE</scope>
    <source>
        <strain evidence="1">STM</strain>
    </source>
</reference>
<protein>
    <submittedName>
        <fullName evidence="1">Uncharacterized protein</fullName>
    </submittedName>
</protein>
<accession>A0A5J4SS24</accession>